<dbReference type="SUPFAM" id="SSF161098">
    <property type="entry name" value="MetI-like"/>
    <property type="match status" value="1"/>
</dbReference>
<evidence type="ECO:0000256" key="3">
    <source>
        <dbReference type="ARBA" id="ARBA00022475"/>
    </source>
</evidence>
<evidence type="ECO:0000313" key="9">
    <source>
        <dbReference type="EMBL" id="VVD62522.1"/>
    </source>
</evidence>
<feature type="transmembrane region" description="Helical" evidence="7">
    <location>
        <begin position="117"/>
        <end position="136"/>
    </location>
</feature>
<dbReference type="RefSeq" id="WP_254435081.1">
    <property type="nucleotide sequence ID" value="NZ_CABPSE010000001.1"/>
</dbReference>
<dbReference type="InterPro" id="IPR035906">
    <property type="entry name" value="MetI-like_sf"/>
</dbReference>
<gene>
    <name evidence="9" type="ORF">PCO31111_00184</name>
</gene>
<keyword evidence="5 7" id="KW-1133">Transmembrane helix</keyword>
<dbReference type="InterPro" id="IPR000515">
    <property type="entry name" value="MetI-like"/>
</dbReference>
<dbReference type="EMBL" id="CABPSE010000001">
    <property type="protein sequence ID" value="VVD62522.1"/>
    <property type="molecule type" value="Genomic_DNA"/>
</dbReference>
<keyword evidence="2 7" id="KW-0813">Transport</keyword>
<keyword evidence="4 7" id="KW-0812">Transmembrane</keyword>
<evidence type="ECO:0000256" key="6">
    <source>
        <dbReference type="ARBA" id="ARBA00023136"/>
    </source>
</evidence>
<organism evidence="9 10">
    <name type="scientific">Pandoraea communis</name>
    <dbReference type="NCBI Taxonomy" id="2508297"/>
    <lineage>
        <taxon>Bacteria</taxon>
        <taxon>Pseudomonadati</taxon>
        <taxon>Pseudomonadota</taxon>
        <taxon>Betaproteobacteria</taxon>
        <taxon>Burkholderiales</taxon>
        <taxon>Burkholderiaceae</taxon>
        <taxon>Pandoraea</taxon>
    </lineage>
</organism>
<feature type="transmembrane region" description="Helical" evidence="7">
    <location>
        <begin position="239"/>
        <end position="260"/>
    </location>
</feature>
<feature type="domain" description="ABC transmembrane type-1" evidence="8">
    <location>
        <begin position="77"/>
        <end position="258"/>
    </location>
</feature>
<dbReference type="Pfam" id="PF00528">
    <property type="entry name" value="BPD_transp_1"/>
    <property type="match status" value="1"/>
</dbReference>
<keyword evidence="10" id="KW-1185">Reference proteome</keyword>
<feature type="transmembrane region" description="Helical" evidence="7">
    <location>
        <begin position="207"/>
        <end position="227"/>
    </location>
</feature>
<feature type="transmembrane region" description="Helical" evidence="7">
    <location>
        <begin position="27"/>
        <end position="48"/>
    </location>
</feature>
<evidence type="ECO:0000256" key="5">
    <source>
        <dbReference type="ARBA" id="ARBA00022989"/>
    </source>
</evidence>
<dbReference type="CDD" id="cd06261">
    <property type="entry name" value="TM_PBP2"/>
    <property type="match status" value="1"/>
</dbReference>
<evidence type="ECO:0000256" key="7">
    <source>
        <dbReference type="RuleBase" id="RU363032"/>
    </source>
</evidence>
<reference evidence="9 10" key="1">
    <citation type="submission" date="2019-08" db="EMBL/GenBank/DDBJ databases">
        <authorList>
            <person name="Peeters C."/>
        </authorList>
    </citation>
    <scope>NUCLEOTIDE SEQUENCE [LARGE SCALE GENOMIC DNA]</scope>
    <source>
        <strain evidence="9 10">LMG 31111</strain>
    </source>
</reference>
<evidence type="ECO:0000256" key="4">
    <source>
        <dbReference type="ARBA" id="ARBA00022692"/>
    </source>
</evidence>
<dbReference type="PROSITE" id="PS50928">
    <property type="entry name" value="ABC_TM1"/>
    <property type="match status" value="1"/>
</dbReference>
<sequence>MTTRVTRALAAADRVVKDIVMIRTERYLRLAIVAGLVLLVEGLCRAGTIPASVMMAPSAMAVHAIEILREGRFTNDLVTSFSSIVTAAVGAVGLGFAAGLAIHAMPGVRRALEPLIASYYAVPTFAFYPVFIVLFGVGSLPIIAIATLLAIVSMITATMTGLDRIPRAFSKTARVMHLDRWQTVWHVKLPAALPHLFSGVRLAVSHAFIGVIASEFILSGSGIGYAISYAYNNFENADMYALMLLVLVTVTLVNSVLNHVDARFQARSRR</sequence>
<evidence type="ECO:0000256" key="2">
    <source>
        <dbReference type="ARBA" id="ARBA00022448"/>
    </source>
</evidence>
<name>A0A5E4RJ71_9BURK</name>
<evidence type="ECO:0000313" key="10">
    <source>
        <dbReference type="Proteomes" id="UP000383971"/>
    </source>
</evidence>
<dbReference type="GO" id="GO:0005886">
    <property type="term" value="C:plasma membrane"/>
    <property type="evidence" value="ECO:0007669"/>
    <property type="project" value="UniProtKB-SubCell"/>
</dbReference>
<accession>A0A5E4RJ71</accession>
<proteinExistence type="inferred from homology"/>
<keyword evidence="6 7" id="KW-0472">Membrane</keyword>
<evidence type="ECO:0000259" key="8">
    <source>
        <dbReference type="PROSITE" id="PS50928"/>
    </source>
</evidence>
<dbReference type="Gene3D" id="1.10.3720.10">
    <property type="entry name" value="MetI-like"/>
    <property type="match status" value="1"/>
</dbReference>
<feature type="transmembrane region" description="Helical" evidence="7">
    <location>
        <begin position="142"/>
        <end position="162"/>
    </location>
</feature>
<feature type="transmembrane region" description="Helical" evidence="7">
    <location>
        <begin position="81"/>
        <end position="105"/>
    </location>
</feature>
<comment type="similarity">
    <text evidence="7">Belongs to the binding-protein-dependent transport system permease family.</text>
</comment>
<dbReference type="PANTHER" id="PTHR30151:SF0">
    <property type="entry name" value="ABC TRANSPORTER PERMEASE PROTEIN MJ0413-RELATED"/>
    <property type="match status" value="1"/>
</dbReference>
<dbReference type="GO" id="GO:0055085">
    <property type="term" value="P:transmembrane transport"/>
    <property type="evidence" value="ECO:0007669"/>
    <property type="project" value="InterPro"/>
</dbReference>
<dbReference type="PANTHER" id="PTHR30151">
    <property type="entry name" value="ALKANE SULFONATE ABC TRANSPORTER-RELATED, MEMBRANE SUBUNIT"/>
    <property type="match status" value="1"/>
</dbReference>
<keyword evidence="3" id="KW-1003">Cell membrane</keyword>
<dbReference type="AlphaFoldDB" id="A0A5E4RJ71"/>
<dbReference type="Proteomes" id="UP000383971">
    <property type="component" value="Unassembled WGS sequence"/>
</dbReference>
<evidence type="ECO:0000256" key="1">
    <source>
        <dbReference type="ARBA" id="ARBA00004651"/>
    </source>
</evidence>
<protein>
    <submittedName>
        <fullName evidence="9">ABC transporter</fullName>
    </submittedName>
</protein>
<comment type="subcellular location">
    <subcellularLocation>
        <location evidence="1 7">Cell membrane</location>
        <topology evidence="1 7">Multi-pass membrane protein</topology>
    </subcellularLocation>
</comment>